<gene>
    <name evidence="1" type="ORF">FEV53_14630</name>
</gene>
<dbReference type="NCBIfam" id="TIGR02241">
    <property type="entry name" value="conserved hypothetical phage tail region protein"/>
    <property type="match status" value="1"/>
</dbReference>
<protein>
    <submittedName>
        <fullName evidence="1">Phage tail protein</fullName>
    </submittedName>
</protein>
<dbReference type="InterPro" id="IPR010667">
    <property type="entry name" value="Phage_T4_Gp19"/>
</dbReference>
<proteinExistence type="predicted"/>
<reference evidence="1 2" key="1">
    <citation type="submission" date="2019-06" db="EMBL/GenBank/DDBJ databases">
        <title>Paenimaribius caenipelagi gen. nov., sp. nov., isolated from a tidal flat.</title>
        <authorList>
            <person name="Yoon J.-H."/>
        </authorList>
    </citation>
    <scope>NUCLEOTIDE SEQUENCE [LARGE SCALE GENOMIC DNA]</scope>
    <source>
        <strain evidence="1 2">JBTF-M29</strain>
    </source>
</reference>
<dbReference type="Pfam" id="PF06841">
    <property type="entry name" value="Phage_T4_gp19"/>
    <property type="match status" value="1"/>
</dbReference>
<sequence>MPAPTFPANPHRYDPYRTFKFQVMIGKTVVAGLSKMGALKRTTEAVKWRAAGDPSYQRVIPGGSSFEAVTLEQGLSHDKVFEEWANSVNNVADGDGGVNLKDYRREVVINVLNLKGQPAITYKLKRAWVSEFQALPEFDANNMNTIGIQSVTIQHEGFVRDEGTEEPVEG</sequence>
<keyword evidence="2" id="KW-1185">Reference proteome</keyword>
<dbReference type="AlphaFoldDB" id="A0A547PPR1"/>
<evidence type="ECO:0000313" key="1">
    <source>
        <dbReference type="EMBL" id="TRD16117.1"/>
    </source>
</evidence>
<dbReference type="GO" id="GO:0005198">
    <property type="term" value="F:structural molecule activity"/>
    <property type="evidence" value="ECO:0007669"/>
    <property type="project" value="InterPro"/>
</dbReference>
<dbReference type="InterPro" id="IPR011747">
    <property type="entry name" value="CHP02241"/>
</dbReference>
<organism evidence="1 2">
    <name type="scientific">Palleronia caenipelagi</name>
    <dbReference type="NCBI Taxonomy" id="2489174"/>
    <lineage>
        <taxon>Bacteria</taxon>
        <taxon>Pseudomonadati</taxon>
        <taxon>Pseudomonadota</taxon>
        <taxon>Alphaproteobacteria</taxon>
        <taxon>Rhodobacterales</taxon>
        <taxon>Roseobacteraceae</taxon>
        <taxon>Palleronia</taxon>
    </lineage>
</organism>
<comment type="caution">
    <text evidence="1">The sequence shown here is derived from an EMBL/GenBank/DDBJ whole genome shotgun (WGS) entry which is preliminary data.</text>
</comment>
<dbReference type="RefSeq" id="WP_142835556.1">
    <property type="nucleotide sequence ID" value="NZ_VFSV01000031.1"/>
</dbReference>
<dbReference type="PANTHER" id="PTHR38009:SF1">
    <property type="entry name" value="CONSERVED HYPOTHETICAL PHAGE TAIL PROTEIN"/>
    <property type="match status" value="1"/>
</dbReference>
<name>A0A547PPR1_9RHOB</name>
<dbReference type="Proteomes" id="UP000318590">
    <property type="component" value="Unassembled WGS sequence"/>
</dbReference>
<dbReference type="EMBL" id="VFSV01000031">
    <property type="protein sequence ID" value="TRD16117.1"/>
    <property type="molecule type" value="Genomic_DNA"/>
</dbReference>
<evidence type="ECO:0000313" key="2">
    <source>
        <dbReference type="Proteomes" id="UP000318590"/>
    </source>
</evidence>
<accession>A0A547PPR1</accession>
<dbReference type="PANTHER" id="PTHR38009">
    <property type="entry name" value="CONSERVED HYPOTHETICAL PHAGE TAIL PROTEIN"/>
    <property type="match status" value="1"/>
</dbReference>
<dbReference type="OrthoDB" id="9790161at2"/>